<reference evidence="2" key="1">
    <citation type="submission" date="2016-11" db="EMBL/GenBank/DDBJ databases">
        <authorList>
            <person name="Varghese N."/>
            <person name="Submissions S."/>
        </authorList>
    </citation>
    <scope>NUCLEOTIDE SEQUENCE [LARGE SCALE GENOMIC DNA]</scope>
    <source>
        <strain evidence="2">DSM 17456</strain>
    </source>
</reference>
<evidence type="ECO:0000313" key="1">
    <source>
        <dbReference type="EMBL" id="SIO25384.1"/>
    </source>
</evidence>
<dbReference type="RefSeq" id="WP_074217095.1">
    <property type="nucleotide sequence ID" value="NZ_FSRG01000006.1"/>
</dbReference>
<name>A0A1N6HZZ2_9BACT</name>
<proteinExistence type="predicted"/>
<dbReference type="OrthoDB" id="9554411at2"/>
<dbReference type="EMBL" id="FSRG01000006">
    <property type="protein sequence ID" value="SIO25384.1"/>
    <property type="molecule type" value="Genomic_DNA"/>
</dbReference>
<keyword evidence="2" id="KW-1185">Reference proteome</keyword>
<evidence type="ECO:0000313" key="2">
    <source>
        <dbReference type="Proteomes" id="UP000184694"/>
    </source>
</evidence>
<accession>A0A1N6HZZ2</accession>
<sequence length="131" mass="14904">MATTTKVRPKVDKVIIGKKMPLNNEDIHLIEESRKEKEALPENERLARFDNIIHRSGWCGFANGGQVDYILNTNPRKTYNVTVNIDWRRGIENGFFTETHVVPAGGKVMLGCTQTNNIPVTKYHRRVVGEV</sequence>
<gene>
    <name evidence="1" type="ORF">SAMN02745161_2313</name>
</gene>
<dbReference type="AlphaFoldDB" id="A0A1N6HZZ2"/>
<protein>
    <submittedName>
        <fullName evidence="1">Uncharacterized protein</fullName>
    </submittedName>
</protein>
<organism evidence="1 2">
    <name type="scientific">Halodesulfovibrio marinisediminis DSM 17456</name>
    <dbReference type="NCBI Taxonomy" id="1121457"/>
    <lineage>
        <taxon>Bacteria</taxon>
        <taxon>Pseudomonadati</taxon>
        <taxon>Thermodesulfobacteriota</taxon>
        <taxon>Desulfovibrionia</taxon>
        <taxon>Desulfovibrionales</taxon>
        <taxon>Desulfovibrionaceae</taxon>
        <taxon>Halodesulfovibrio</taxon>
    </lineage>
</organism>
<dbReference type="Proteomes" id="UP000184694">
    <property type="component" value="Unassembled WGS sequence"/>
</dbReference>